<feature type="region of interest" description="Disordered" evidence="1">
    <location>
        <begin position="61"/>
        <end position="87"/>
    </location>
</feature>
<gene>
    <name evidence="3" type="ORF">UV8b_05598</name>
</gene>
<accession>A0A8E5HTH9</accession>
<evidence type="ECO:0000313" key="3">
    <source>
        <dbReference type="EMBL" id="QUC21355.1"/>
    </source>
</evidence>
<feature type="region of interest" description="Disordered" evidence="1">
    <location>
        <begin position="1"/>
        <end position="39"/>
    </location>
</feature>
<keyword evidence="4" id="KW-1185">Reference proteome</keyword>
<dbReference type="PANTHER" id="PTHR42470">
    <property type="entry name" value="VAST DOMAIN-CONTAINING PROTEIN"/>
    <property type="match status" value="1"/>
</dbReference>
<dbReference type="EMBL" id="CP072756">
    <property type="protein sequence ID" value="QUC21355.1"/>
    <property type="molecule type" value="Genomic_DNA"/>
</dbReference>
<feature type="compositionally biased region" description="Basic residues" evidence="1">
    <location>
        <begin position="17"/>
        <end position="35"/>
    </location>
</feature>
<proteinExistence type="predicted"/>
<organism evidence="3 4">
    <name type="scientific">Ustilaginoidea virens</name>
    <name type="common">Rice false smut fungus</name>
    <name type="synonym">Villosiclava virens</name>
    <dbReference type="NCBI Taxonomy" id="1159556"/>
    <lineage>
        <taxon>Eukaryota</taxon>
        <taxon>Fungi</taxon>
        <taxon>Dikarya</taxon>
        <taxon>Ascomycota</taxon>
        <taxon>Pezizomycotina</taxon>
        <taxon>Sordariomycetes</taxon>
        <taxon>Hypocreomycetidae</taxon>
        <taxon>Hypocreales</taxon>
        <taxon>Clavicipitaceae</taxon>
        <taxon>Ustilaginoidea</taxon>
    </lineage>
</organism>
<protein>
    <recommendedName>
        <fullName evidence="2">DUF7924 domain-containing protein</fullName>
    </recommendedName>
</protein>
<dbReference type="KEGG" id="uvi:66066375"/>
<dbReference type="GeneID" id="66066375"/>
<name>A0A8E5HTH9_USTVR</name>
<feature type="compositionally biased region" description="Polar residues" evidence="1">
    <location>
        <begin position="64"/>
        <end position="81"/>
    </location>
</feature>
<dbReference type="Pfam" id="PF25545">
    <property type="entry name" value="DUF7924"/>
    <property type="match status" value="1"/>
</dbReference>
<evidence type="ECO:0000259" key="2">
    <source>
        <dbReference type="Pfam" id="PF25545"/>
    </source>
</evidence>
<reference evidence="3" key="1">
    <citation type="submission" date="2020-03" db="EMBL/GenBank/DDBJ databases">
        <title>A mixture of massive structural variations and highly conserved coding sequences in Ustilaginoidea virens genome.</title>
        <authorList>
            <person name="Zhang K."/>
            <person name="Zhao Z."/>
            <person name="Zhang Z."/>
            <person name="Li Y."/>
            <person name="Hsiang T."/>
            <person name="Sun W."/>
        </authorList>
    </citation>
    <scope>NUCLEOTIDE SEQUENCE</scope>
    <source>
        <strain evidence="3">UV-8b</strain>
    </source>
</reference>
<sequence length="444" mass="50945">MGRVRAPKYSSQPRGIQKPRRPQTARHQNRSRCTRNKSSCRQYLETDSDCVADRLIDTLEKEPQSTSQYPLAQQRQDTPADSQDDELSNPIEYWAREGKWPRHYFEPKMEHLIARKKLTLSLSRKRSSSGTSVTPSDQRPREEKSAPYIDPRYVTLLEANGSFLDESDLGVADESKRKYLSLLSTEQTIPSDTLFRDDLFKETFRSVQKRNEARIIRDITPLIVPSAEILRIRGANHLKILIESLNEGWNNSVPLTGTRPQPDYSLGFKREAFSDSQLAKLSPYIGNYIGGDKSYFMATYSMYFPFLTCEVKCGAAGLDIADRQNAHSMTLAVRAVAELFRGVKREDEVNRQILGFSISHDHMSARIYGHYAVIQDKDMKFYCHPILNFSFTISDGKERWTAYRFIQNIYDVWMPEHFARICSAIDEIPSDQDLDDPSLPSTGL</sequence>
<dbReference type="RefSeq" id="XP_042999028.1">
    <property type="nucleotide sequence ID" value="XM_043143095.1"/>
</dbReference>
<feature type="domain" description="DUF7924" evidence="2">
    <location>
        <begin position="200"/>
        <end position="425"/>
    </location>
</feature>
<feature type="region of interest" description="Disordered" evidence="1">
    <location>
        <begin position="123"/>
        <end position="145"/>
    </location>
</feature>
<dbReference type="AlphaFoldDB" id="A0A8E5HTH9"/>
<evidence type="ECO:0000256" key="1">
    <source>
        <dbReference type="SAM" id="MobiDB-lite"/>
    </source>
</evidence>
<dbReference type="InterPro" id="IPR057684">
    <property type="entry name" value="DUF7924"/>
</dbReference>
<evidence type="ECO:0000313" key="4">
    <source>
        <dbReference type="Proteomes" id="UP000027002"/>
    </source>
</evidence>
<dbReference type="PANTHER" id="PTHR42470:SF2">
    <property type="match status" value="1"/>
</dbReference>
<dbReference type="OrthoDB" id="4940554at2759"/>
<dbReference type="Proteomes" id="UP000027002">
    <property type="component" value="Chromosome 4"/>
</dbReference>